<comment type="caution">
    <text evidence="6">The sequence shown here is derived from an EMBL/GenBank/DDBJ whole genome shotgun (WGS) entry which is preliminary data.</text>
</comment>
<accession>A0ABS8D6N0</accession>
<dbReference type="InterPro" id="IPR001647">
    <property type="entry name" value="HTH_TetR"/>
</dbReference>
<dbReference type="PANTHER" id="PTHR30055">
    <property type="entry name" value="HTH-TYPE TRANSCRIPTIONAL REGULATOR RUTR"/>
    <property type="match status" value="1"/>
</dbReference>
<dbReference type="SUPFAM" id="SSF48498">
    <property type="entry name" value="Tetracyclin repressor-like, C-terminal domain"/>
    <property type="match status" value="1"/>
</dbReference>
<keyword evidence="1" id="KW-0805">Transcription regulation</keyword>
<dbReference type="Pfam" id="PF16859">
    <property type="entry name" value="TetR_C_11"/>
    <property type="match status" value="1"/>
</dbReference>
<evidence type="ECO:0000259" key="5">
    <source>
        <dbReference type="PROSITE" id="PS50977"/>
    </source>
</evidence>
<dbReference type="InterPro" id="IPR011075">
    <property type="entry name" value="TetR_C"/>
</dbReference>
<evidence type="ECO:0000313" key="7">
    <source>
        <dbReference type="Proteomes" id="UP001165395"/>
    </source>
</evidence>
<protein>
    <submittedName>
        <fullName evidence="6">TetR/AcrR family transcriptional regulator</fullName>
    </submittedName>
</protein>
<evidence type="ECO:0000256" key="4">
    <source>
        <dbReference type="PROSITE-ProRule" id="PRU00335"/>
    </source>
</evidence>
<evidence type="ECO:0000256" key="3">
    <source>
        <dbReference type="ARBA" id="ARBA00023163"/>
    </source>
</evidence>
<dbReference type="Proteomes" id="UP001165395">
    <property type="component" value="Unassembled WGS sequence"/>
</dbReference>
<sequence length="219" mass="24477">MDQPTQRNSRRKEARPGEILDAALAIFGEKGYAAASIEDIAKRAGVTKGTPYLYFKNKEDLFKALIIASISPTVDGLTEYLKEAQSLPVALQLQGTLHFWKTNVLDTSRSIILKLMMAEASNFPEVARFYQSEVIEKITDQLAALITLGIERGEFRPINVESITHALLAPMIYAVLQKHCFQCHQHPAPEDWLPDSVQVLIRGLLIQPTINTNLPPQHC</sequence>
<dbReference type="PROSITE" id="PS50977">
    <property type="entry name" value="HTH_TETR_2"/>
    <property type="match status" value="1"/>
</dbReference>
<dbReference type="PANTHER" id="PTHR30055:SF223">
    <property type="entry name" value="HTH-TYPE TRANSCRIPTIONAL REGULATOR UIDR"/>
    <property type="match status" value="1"/>
</dbReference>
<dbReference type="InterPro" id="IPR050109">
    <property type="entry name" value="HTH-type_TetR-like_transc_reg"/>
</dbReference>
<gene>
    <name evidence="6" type="ORF">LIN78_09875</name>
</gene>
<organism evidence="6 7">
    <name type="scientific">Leeia speluncae</name>
    <dbReference type="NCBI Taxonomy" id="2884804"/>
    <lineage>
        <taxon>Bacteria</taxon>
        <taxon>Pseudomonadati</taxon>
        <taxon>Pseudomonadota</taxon>
        <taxon>Betaproteobacteria</taxon>
        <taxon>Neisseriales</taxon>
        <taxon>Leeiaceae</taxon>
        <taxon>Leeia</taxon>
    </lineage>
</organism>
<keyword evidence="2 4" id="KW-0238">DNA-binding</keyword>
<dbReference type="InterPro" id="IPR009057">
    <property type="entry name" value="Homeodomain-like_sf"/>
</dbReference>
<dbReference type="Pfam" id="PF00440">
    <property type="entry name" value="TetR_N"/>
    <property type="match status" value="1"/>
</dbReference>
<dbReference type="SUPFAM" id="SSF46689">
    <property type="entry name" value="Homeodomain-like"/>
    <property type="match status" value="1"/>
</dbReference>
<name>A0ABS8D6N0_9NEIS</name>
<evidence type="ECO:0000256" key="2">
    <source>
        <dbReference type="ARBA" id="ARBA00023125"/>
    </source>
</evidence>
<dbReference type="RefSeq" id="WP_227180636.1">
    <property type="nucleotide sequence ID" value="NZ_JAJBZT010000005.1"/>
</dbReference>
<proteinExistence type="predicted"/>
<keyword evidence="3" id="KW-0804">Transcription</keyword>
<feature type="domain" description="HTH tetR-type" evidence="5">
    <location>
        <begin position="13"/>
        <end position="73"/>
    </location>
</feature>
<dbReference type="PRINTS" id="PR00455">
    <property type="entry name" value="HTHTETR"/>
</dbReference>
<evidence type="ECO:0000313" key="6">
    <source>
        <dbReference type="EMBL" id="MCB6183854.1"/>
    </source>
</evidence>
<dbReference type="Gene3D" id="1.10.357.10">
    <property type="entry name" value="Tetracycline Repressor, domain 2"/>
    <property type="match status" value="1"/>
</dbReference>
<reference evidence="6" key="1">
    <citation type="submission" date="2021-10" db="EMBL/GenBank/DDBJ databases">
        <title>The complete genome sequence of Leeia sp. TBRC 13508.</title>
        <authorList>
            <person name="Charoenyingcharoen P."/>
            <person name="Yukphan P."/>
        </authorList>
    </citation>
    <scope>NUCLEOTIDE SEQUENCE</scope>
    <source>
        <strain evidence="6">TBRC 13508</strain>
    </source>
</reference>
<dbReference type="EMBL" id="JAJBZT010000005">
    <property type="protein sequence ID" value="MCB6183854.1"/>
    <property type="molecule type" value="Genomic_DNA"/>
</dbReference>
<feature type="DNA-binding region" description="H-T-H motif" evidence="4">
    <location>
        <begin position="36"/>
        <end position="55"/>
    </location>
</feature>
<keyword evidence="7" id="KW-1185">Reference proteome</keyword>
<evidence type="ECO:0000256" key="1">
    <source>
        <dbReference type="ARBA" id="ARBA00023015"/>
    </source>
</evidence>
<dbReference type="InterPro" id="IPR036271">
    <property type="entry name" value="Tet_transcr_reg_TetR-rel_C_sf"/>
</dbReference>